<organism evidence="2 3">
    <name type="scientific">Penstemon smallii</name>
    <dbReference type="NCBI Taxonomy" id="265156"/>
    <lineage>
        <taxon>Eukaryota</taxon>
        <taxon>Viridiplantae</taxon>
        <taxon>Streptophyta</taxon>
        <taxon>Embryophyta</taxon>
        <taxon>Tracheophyta</taxon>
        <taxon>Spermatophyta</taxon>
        <taxon>Magnoliopsida</taxon>
        <taxon>eudicotyledons</taxon>
        <taxon>Gunneridae</taxon>
        <taxon>Pentapetalae</taxon>
        <taxon>asterids</taxon>
        <taxon>lamiids</taxon>
        <taxon>Lamiales</taxon>
        <taxon>Plantaginaceae</taxon>
        <taxon>Cheloneae</taxon>
        <taxon>Penstemon</taxon>
    </lineage>
</organism>
<dbReference type="AlphaFoldDB" id="A0ABD3S6U8"/>
<feature type="compositionally biased region" description="Acidic residues" evidence="1">
    <location>
        <begin position="407"/>
        <end position="421"/>
    </location>
</feature>
<evidence type="ECO:0000313" key="2">
    <source>
        <dbReference type="EMBL" id="KAL3820209.1"/>
    </source>
</evidence>
<dbReference type="Proteomes" id="UP001634393">
    <property type="component" value="Unassembled WGS sequence"/>
</dbReference>
<feature type="compositionally biased region" description="Basic residues" evidence="1">
    <location>
        <begin position="10"/>
        <end position="19"/>
    </location>
</feature>
<proteinExistence type="predicted"/>
<comment type="caution">
    <text evidence="2">The sequence shown here is derived from an EMBL/GenBank/DDBJ whole genome shotgun (WGS) entry which is preliminary data.</text>
</comment>
<evidence type="ECO:0000256" key="1">
    <source>
        <dbReference type="SAM" id="MobiDB-lite"/>
    </source>
</evidence>
<feature type="region of interest" description="Disordered" evidence="1">
    <location>
        <begin position="383"/>
        <end position="421"/>
    </location>
</feature>
<keyword evidence="3" id="KW-1185">Reference proteome</keyword>
<accession>A0ABD3S6U8</accession>
<name>A0ABD3S6U8_9LAMI</name>
<dbReference type="EMBL" id="JBJXBP010000007">
    <property type="protein sequence ID" value="KAL3820209.1"/>
    <property type="molecule type" value="Genomic_DNA"/>
</dbReference>
<reference evidence="2 3" key="1">
    <citation type="submission" date="2024-12" db="EMBL/GenBank/DDBJ databases">
        <title>The unique morphological basis and parallel evolutionary history of personate flowers in Penstemon.</title>
        <authorList>
            <person name="Depatie T.H."/>
            <person name="Wessinger C.A."/>
        </authorList>
    </citation>
    <scope>NUCLEOTIDE SEQUENCE [LARGE SCALE GENOMIC DNA]</scope>
    <source>
        <strain evidence="2">WTNN_2</strain>
        <tissue evidence="2">Leaf</tissue>
    </source>
</reference>
<protein>
    <submittedName>
        <fullName evidence="2">Uncharacterized protein</fullName>
    </submittedName>
</protein>
<sequence length="432" mass="51162">MIPRDYSFRGRPRNYRGRGGRGNIISQIHGKKLVEENISGLGESSTSQKENSQTFANILQENEYDDSINYAENDKREVILHLEYSDLKWRDDPWFLMNRYIDNTQFAATSYKQRSFYENLLKATDSCEITHFTSNDQKSYTFSKIIVKKIFSYQEWGLSTFKEKDYIFSEKKISIKFNYWDYISAFDKVLYNQNTKKKHTWFIKICGEVYKSPIPNWFVNWWSYHGPSYEILPEKWKNLYSEWIDLSPLMSKLITSHKADELIASMHFFIEFSIPWISKWIPMVGYTEHQTPCLYRTSFSKFWEKMNKVDPSSGKLFGAETEELIQNKLLLYKTKEMDDTPSPFQAISGKLKMKKQELSREDIIKAYMEEMKKDLKKNFKEFLEDDSKSSKSDTSMASSKLAGESQDPYEEEEDPFNAEDLESIFEKIRSEN</sequence>
<dbReference type="PANTHER" id="PTHR48434">
    <property type="entry name" value="(RAPE) HYPOTHETICAL PROTEIN"/>
    <property type="match status" value="1"/>
</dbReference>
<gene>
    <name evidence="2" type="ORF">ACJIZ3_006114</name>
</gene>
<dbReference type="PANTHER" id="PTHR48434:SF1">
    <property type="entry name" value="(RAPE) HYPOTHETICAL PROTEIN"/>
    <property type="match status" value="1"/>
</dbReference>
<feature type="region of interest" description="Disordered" evidence="1">
    <location>
        <begin position="1"/>
        <end position="21"/>
    </location>
</feature>
<evidence type="ECO:0000313" key="3">
    <source>
        <dbReference type="Proteomes" id="UP001634393"/>
    </source>
</evidence>